<feature type="domain" description="PrkA AAA" evidence="1">
    <location>
        <begin position="19"/>
        <end position="376"/>
    </location>
</feature>
<dbReference type="PIRSF" id="PIRSF000549">
    <property type="entry name" value="Ser_prot_kin"/>
    <property type="match status" value="1"/>
</dbReference>
<dbReference type="GO" id="GO:0004672">
    <property type="term" value="F:protein kinase activity"/>
    <property type="evidence" value="ECO:0007669"/>
    <property type="project" value="InterPro"/>
</dbReference>
<dbReference type="InterPro" id="IPR016230">
    <property type="entry name" value="PrkA/YeaG"/>
</dbReference>
<reference evidence="2 3" key="1">
    <citation type="submission" date="2020-02" db="EMBL/GenBank/DDBJ databases">
        <authorList>
            <person name="Kim M.K."/>
        </authorList>
    </citation>
    <scope>NUCLEOTIDE SEQUENCE [LARGE SCALE GENOMIC DNA]</scope>
    <source>
        <strain evidence="2 3">17J57-3</strain>
    </source>
</reference>
<organism evidence="2 3">
    <name type="scientific">Noviherbaspirillum galbum</name>
    <dbReference type="NCBI Taxonomy" id="2709383"/>
    <lineage>
        <taxon>Bacteria</taxon>
        <taxon>Pseudomonadati</taxon>
        <taxon>Pseudomonadota</taxon>
        <taxon>Betaproteobacteria</taxon>
        <taxon>Burkholderiales</taxon>
        <taxon>Oxalobacteraceae</taxon>
        <taxon>Noviherbaspirillum</taxon>
    </lineage>
</organism>
<dbReference type="InterPro" id="IPR010650">
    <property type="entry name" value="PrkA_C"/>
</dbReference>
<dbReference type="PANTHER" id="PTHR30267:SF2">
    <property type="entry name" value="PROTEIN PRKA"/>
    <property type="match status" value="1"/>
</dbReference>
<proteinExistence type="predicted"/>
<comment type="caution">
    <text evidence="2">The sequence shown here is derived from an EMBL/GenBank/DDBJ whole genome shotgun (WGS) entry which is preliminary data.</text>
</comment>
<dbReference type="NCBIfam" id="NF011999">
    <property type="entry name" value="PRK15455.1"/>
    <property type="match status" value="1"/>
</dbReference>
<sequence>MKIFDNYASRYERTREEEYSLQEYLELCKRDRLAYASAAERMLEAIGEPELVDTRHDPRLSRIFANKVIKIYPAFREFYGMEEVIEQVVSYFRHAAQGLEERKQVLYLLGPVGGGKSSIAEKLKALMERVPFYCIKGSPVNESPLGLFDADEDGAILEEDFGIPRRYLKTIPSPWAVKRLQEFNGDINQFRVVKRYPSVLKQVAISKTEPGDENNQDISSLVGKVDIRKLEDFSQDDPDAYSYSGGLCLSNQGLMEFVEMFKAPIKVLHPLLTATQEGNYKGTEGFGAIPFDGVVLAHSNESEWKAFRNNKNNEAFLDRIYIVKVPYCLRVSEETKIYDKLIRSSSLGNAPCAPGTLKMMAQFAVLSRLKEPENSSVFSKMQVYDGENLKDTDPKAKSRQEYTDYAGVDEGMNGLSTRFAYKILSRVFNFDTTEVAANPVHLLYVLEQQIEREQFPPETEQKYMSFIKEYLAQRYVEFIGKEIQTAYLESYSEYGQNIFDRYVTFADFWIQDQEFRDPDTGESFDRESLNAELEKIEKPAGISNPKDFRNEIVNFVLRARAQNNGKNPVWTSYEKLRTVIEKKMFSNTEELLPVISFNAKASADDANKHQEFVSRMVAKGYTAKQVRLLCEWYLRVRKSS</sequence>
<dbReference type="Proteomes" id="UP000482155">
    <property type="component" value="Unassembled WGS sequence"/>
</dbReference>
<dbReference type="InterPro" id="IPR013153">
    <property type="entry name" value="Prk_AAA"/>
</dbReference>
<dbReference type="InterPro" id="IPR027417">
    <property type="entry name" value="P-loop_NTPase"/>
</dbReference>
<dbReference type="Pfam" id="PF06798">
    <property type="entry name" value="PrkA"/>
    <property type="match status" value="1"/>
</dbReference>
<keyword evidence="3" id="KW-1185">Reference proteome</keyword>
<dbReference type="InterPro" id="IPR057741">
    <property type="entry name" value="YeaG"/>
</dbReference>
<evidence type="ECO:0000313" key="3">
    <source>
        <dbReference type="Proteomes" id="UP000482155"/>
    </source>
</evidence>
<dbReference type="Gene3D" id="3.40.50.300">
    <property type="entry name" value="P-loop containing nucleotide triphosphate hydrolases"/>
    <property type="match status" value="1"/>
</dbReference>
<dbReference type="SMART" id="SM00763">
    <property type="entry name" value="AAA_PrkA"/>
    <property type="match status" value="1"/>
</dbReference>
<name>A0A6B3STH0_9BURK</name>
<keyword evidence="2" id="KW-0808">Transferase</keyword>
<accession>A0A6B3STH0</accession>
<evidence type="ECO:0000313" key="2">
    <source>
        <dbReference type="EMBL" id="NEX63788.1"/>
    </source>
</evidence>
<dbReference type="AlphaFoldDB" id="A0A6B3STH0"/>
<dbReference type="PANTHER" id="PTHR30267">
    <property type="entry name" value="PROTEIN KINASE PRKA"/>
    <property type="match status" value="1"/>
</dbReference>
<dbReference type="SUPFAM" id="SSF52540">
    <property type="entry name" value="P-loop containing nucleoside triphosphate hydrolases"/>
    <property type="match status" value="1"/>
</dbReference>
<keyword evidence="2" id="KW-0418">Kinase</keyword>
<dbReference type="Pfam" id="PF08298">
    <property type="entry name" value="AAA_PrkA"/>
    <property type="match status" value="1"/>
</dbReference>
<dbReference type="EMBL" id="JAAIVB010000075">
    <property type="protein sequence ID" value="NEX63788.1"/>
    <property type="molecule type" value="Genomic_DNA"/>
</dbReference>
<evidence type="ECO:0000259" key="1">
    <source>
        <dbReference type="SMART" id="SM00763"/>
    </source>
</evidence>
<protein>
    <submittedName>
        <fullName evidence="2">PrkA family serine protein kinase</fullName>
    </submittedName>
</protein>
<gene>
    <name evidence="2" type="ORF">G3574_22140</name>
</gene>
<dbReference type="RefSeq" id="WP_163967727.1">
    <property type="nucleotide sequence ID" value="NZ_JAAIVB010000075.1"/>
</dbReference>